<dbReference type="Proteomes" id="UP000239576">
    <property type="component" value="Unassembled WGS sequence"/>
</dbReference>
<evidence type="ECO:0000256" key="1">
    <source>
        <dbReference type="ARBA" id="ARBA00004752"/>
    </source>
</evidence>
<evidence type="ECO:0000256" key="8">
    <source>
        <dbReference type="ARBA" id="ARBA00023316"/>
    </source>
</evidence>
<evidence type="ECO:0000256" key="5">
    <source>
        <dbReference type="ARBA" id="ARBA00022801"/>
    </source>
</evidence>
<dbReference type="InterPro" id="IPR038063">
    <property type="entry name" value="Transpep_catalytic_dom"/>
</dbReference>
<keyword evidence="6 9" id="KW-0133">Cell shape</keyword>
<feature type="domain" description="L,D-TPase catalytic" evidence="10">
    <location>
        <begin position="38"/>
        <end position="164"/>
    </location>
</feature>
<sequence length="175" mass="19158">MAGMSIAATVFTVNTASSAQAIAPQPILQSTTLSNSSTRLEIHLSRGQAVLYQGDRPVKRYPIGTGRRGWETPVGTFKVMQMKRHPTWISPFTNERIAANDPRNPLGGYWIGFWTNGTNWIGFHGTLEAGTVGQATSHGCIHMYDSDLKDLFSQVSLGSQAGRTHTYLNNACMKN</sequence>
<dbReference type="GO" id="GO:0071555">
    <property type="term" value="P:cell wall organization"/>
    <property type="evidence" value="ECO:0007669"/>
    <property type="project" value="UniProtKB-UniRule"/>
</dbReference>
<dbReference type="PROSITE" id="PS52029">
    <property type="entry name" value="LD_TPASE"/>
    <property type="match status" value="1"/>
</dbReference>
<evidence type="ECO:0000256" key="6">
    <source>
        <dbReference type="ARBA" id="ARBA00022960"/>
    </source>
</evidence>
<dbReference type="GO" id="GO:0005576">
    <property type="term" value="C:extracellular region"/>
    <property type="evidence" value="ECO:0007669"/>
    <property type="project" value="TreeGrafter"/>
</dbReference>
<proteinExistence type="inferred from homology"/>
<dbReference type="UniPathway" id="UPA00219"/>
<keyword evidence="7 9" id="KW-0573">Peptidoglycan synthesis</keyword>
<feature type="active site" description="Nucleophile" evidence="9">
    <location>
        <position position="140"/>
    </location>
</feature>
<organism evidence="11 12">
    <name type="scientific">Stenomitos frigidus ULC18</name>
    <dbReference type="NCBI Taxonomy" id="2107698"/>
    <lineage>
        <taxon>Bacteria</taxon>
        <taxon>Bacillati</taxon>
        <taxon>Cyanobacteriota</taxon>
        <taxon>Cyanophyceae</taxon>
        <taxon>Leptolyngbyales</taxon>
        <taxon>Leptolyngbyaceae</taxon>
        <taxon>Stenomitos</taxon>
    </lineage>
</organism>
<keyword evidence="5" id="KW-0378">Hydrolase</keyword>
<keyword evidence="4" id="KW-0808">Transferase</keyword>
<dbReference type="PANTHER" id="PTHR30582:SF24">
    <property type="entry name" value="L,D-TRANSPEPTIDASE ERFK_SRFK-RELATED"/>
    <property type="match status" value="1"/>
</dbReference>
<dbReference type="PANTHER" id="PTHR30582">
    <property type="entry name" value="L,D-TRANSPEPTIDASE"/>
    <property type="match status" value="1"/>
</dbReference>
<dbReference type="AlphaFoldDB" id="A0A2T1DW78"/>
<evidence type="ECO:0000313" key="11">
    <source>
        <dbReference type="EMBL" id="PSB24766.1"/>
    </source>
</evidence>
<comment type="similarity">
    <text evidence="2">Belongs to the YkuD family.</text>
</comment>
<dbReference type="GO" id="GO:0016757">
    <property type="term" value="F:glycosyltransferase activity"/>
    <property type="evidence" value="ECO:0007669"/>
    <property type="project" value="UniProtKB-KW"/>
</dbReference>
<dbReference type="InterPro" id="IPR005490">
    <property type="entry name" value="LD_TPept_cat_dom"/>
</dbReference>
<keyword evidence="3" id="KW-0328">Glycosyltransferase</keyword>
<dbReference type="GO" id="GO:0008360">
    <property type="term" value="P:regulation of cell shape"/>
    <property type="evidence" value="ECO:0007669"/>
    <property type="project" value="UniProtKB-UniRule"/>
</dbReference>
<evidence type="ECO:0000256" key="7">
    <source>
        <dbReference type="ARBA" id="ARBA00022984"/>
    </source>
</evidence>
<protein>
    <submittedName>
        <fullName evidence="11">L,D-transpeptidase</fullName>
    </submittedName>
</protein>
<reference evidence="11 12" key="2">
    <citation type="submission" date="2018-03" db="EMBL/GenBank/DDBJ databases">
        <title>The ancient ancestry and fast evolution of plastids.</title>
        <authorList>
            <person name="Moore K.R."/>
            <person name="Magnabosco C."/>
            <person name="Momper L."/>
            <person name="Gold D.A."/>
            <person name="Bosak T."/>
            <person name="Fournier G.P."/>
        </authorList>
    </citation>
    <scope>NUCLEOTIDE SEQUENCE [LARGE SCALE GENOMIC DNA]</scope>
    <source>
        <strain evidence="11 12">ULC18</strain>
    </source>
</reference>
<keyword evidence="12" id="KW-1185">Reference proteome</keyword>
<dbReference type="EMBL" id="PVWK01000140">
    <property type="protein sequence ID" value="PSB24766.1"/>
    <property type="molecule type" value="Genomic_DNA"/>
</dbReference>
<dbReference type="OrthoDB" id="9787225at2"/>
<feature type="active site" description="Proton donor/acceptor" evidence="9">
    <location>
        <position position="124"/>
    </location>
</feature>
<accession>A0A2T1DW78</accession>
<dbReference type="Pfam" id="PF03734">
    <property type="entry name" value="YkuD"/>
    <property type="match status" value="1"/>
</dbReference>
<dbReference type="SUPFAM" id="SSF141523">
    <property type="entry name" value="L,D-transpeptidase catalytic domain-like"/>
    <property type="match status" value="1"/>
</dbReference>
<dbReference type="Gene3D" id="2.40.440.10">
    <property type="entry name" value="L,D-transpeptidase catalytic domain-like"/>
    <property type="match status" value="1"/>
</dbReference>
<gene>
    <name evidence="11" type="ORF">C7B82_25490</name>
</gene>
<reference evidence="12" key="1">
    <citation type="submission" date="2018-02" db="EMBL/GenBank/DDBJ databases">
        <authorList>
            <person name="Moore K."/>
            <person name="Momper L."/>
        </authorList>
    </citation>
    <scope>NUCLEOTIDE SEQUENCE [LARGE SCALE GENOMIC DNA]</scope>
    <source>
        <strain evidence="12">ULC18</strain>
    </source>
</reference>
<evidence type="ECO:0000259" key="10">
    <source>
        <dbReference type="PROSITE" id="PS52029"/>
    </source>
</evidence>
<dbReference type="GO" id="GO:0018104">
    <property type="term" value="P:peptidoglycan-protein cross-linking"/>
    <property type="evidence" value="ECO:0007669"/>
    <property type="project" value="TreeGrafter"/>
</dbReference>
<keyword evidence="8 9" id="KW-0961">Cell wall biogenesis/degradation</keyword>
<evidence type="ECO:0000256" key="4">
    <source>
        <dbReference type="ARBA" id="ARBA00022679"/>
    </source>
</evidence>
<evidence type="ECO:0000256" key="9">
    <source>
        <dbReference type="PROSITE-ProRule" id="PRU01373"/>
    </source>
</evidence>
<evidence type="ECO:0000313" key="12">
    <source>
        <dbReference type="Proteomes" id="UP000239576"/>
    </source>
</evidence>
<dbReference type="GO" id="GO:0071972">
    <property type="term" value="F:peptidoglycan L,D-transpeptidase activity"/>
    <property type="evidence" value="ECO:0007669"/>
    <property type="project" value="TreeGrafter"/>
</dbReference>
<comment type="caution">
    <text evidence="11">The sequence shown here is derived from an EMBL/GenBank/DDBJ whole genome shotgun (WGS) entry which is preliminary data.</text>
</comment>
<name>A0A2T1DW78_9CYAN</name>
<dbReference type="InterPro" id="IPR050979">
    <property type="entry name" value="LD-transpeptidase"/>
</dbReference>
<comment type="pathway">
    <text evidence="1 9">Cell wall biogenesis; peptidoglycan biosynthesis.</text>
</comment>
<dbReference type="CDD" id="cd16913">
    <property type="entry name" value="YkuD_like"/>
    <property type="match status" value="1"/>
</dbReference>
<evidence type="ECO:0000256" key="2">
    <source>
        <dbReference type="ARBA" id="ARBA00005992"/>
    </source>
</evidence>
<evidence type="ECO:0000256" key="3">
    <source>
        <dbReference type="ARBA" id="ARBA00022676"/>
    </source>
</evidence>